<sequence length="74" mass="8111">HENLTCPATASPSARRDVASQSWQQIWKAAMMVGPWRAANDDASVTQKVTATTLASSRNPEKKQETSVSFSRFS</sequence>
<keyword evidence="3" id="KW-1185">Reference proteome</keyword>
<dbReference type="Gramene" id="OB03G18830.1">
    <property type="protein sequence ID" value="OB03G18830.1"/>
    <property type="gene ID" value="OB03G18830"/>
</dbReference>
<dbReference type="AlphaFoldDB" id="J3LLF7"/>
<proteinExistence type="predicted"/>
<evidence type="ECO:0000313" key="3">
    <source>
        <dbReference type="Proteomes" id="UP000006038"/>
    </source>
</evidence>
<protein>
    <submittedName>
        <fullName evidence="2">Uncharacterized protein</fullName>
    </submittedName>
</protein>
<name>J3LLF7_ORYBR</name>
<reference evidence="2" key="2">
    <citation type="submission" date="2013-04" db="UniProtKB">
        <authorList>
            <consortium name="EnsemblPlants"/>
        </authorList>
    </citation>
    <scope>IDENTIFICATION</scope>
</reference>
<accession>J3LLF7</accession>
<organism evidence="2">
    <name type="scientific">Oryza brachyantha</name>
    <name type="common">malo sina</name>
    <dbReference type="NCBI Taxonomy" id="4533"/>
    <lineage>
        <taxon>Eukaryota</taxon>
        <taxon>Viridiplantae</taxon>
        <taxon>Streptophyta</taxon>
        <taxon>Embryophyta</taxon>
        <taxon>Tracheophyta</taxon>
        <taxon>Spermatophyta</taxon>
        <taxon>Magnoliopsida</taxon>
        <taxon>Liliopsida</taxon>
        <taxon>Poales</taxon>
        <taxon>Poaceae</taxon>
        <taxon>BOP clade</taxon>
        <taxon>Oryzoideae</taxon>
        <taxon>Oryzeae</taxon>
        <taxon>Oryzinae</taxon>
        <taxon>Oryza</taxon>
    </lineage>
</organism>
<evidence type="ECO:0000313" key="2">
    <source>
        <dbReference type="EnsemblPlants" id="OB03G18830.1"/>
    </source>
</evidence>
<dbReference type="EnsemblPlants" id="OB03G18830.1">
    <property type="protein sequence ID" value="OB03G18830.1"/>
    <property type="gene ID" value="OB03G18830"/>
</dbReference>
<dbReference type="HOGENOM" id="CLU_2695135_0_0_1"/>
<dbReference type="Proteomes" id="UP000006038">
    <property type="component" value="Chromosome 3"/>
</dbReference>
<feature type="region of interest" description="Disordered" evidence="1">
    <location>
        <begin position="51"/>
        <end position="74"/>
    </location>
</feature>
<evidence type="ECO:0000256" key="1">
    <source>
        <dbReference type="SAM" id="MobiDB-lite"/>
    </source>
</evidence>
<reference evidence="2" key="1">
    <citation type="journal article" date="2013" name="Nat. Commun.">
        <title>Whole-genome sequencing of Oryza brachyantha reveals mechanisms underlying Oryza genome evolution.</title>
        <authorList>
            <person name="Chen J."/>
            <person name="Huang Q."/>
            <person name="Gao D."/>
            <person name="Wang J."/>
            <person name="Lang Y."/>
            <person name="Liu T."/>
            <person name="Li B."/>
            <person name="Bai Z."/>
            <person name="Luis Goicoechea J."/>
            <person name="Liang C."/>
            <person name="Chen C."/>
            <person name="Zhang W."/>
            <person name="Sun S."/>
            <person name="Liao Y."/>
            <person name="Zhang X."/>
            <person name="Yang L."/>
            <person name="Song C."/>
            <person name="Wang M."/>
            <person name="Shi J."/>
            <person name="Liu G."/>
            <person name="Liu J."/>
            <person name="Zhou H."/>
            <person name="Zhou W."/>
            <person name="Yu Q."/>
            <person name="An N."/>
            <person name="Chen Y."/>
            <person name="Cai Q."/>
            <person name="Wang B."/>
            <person name="Liu B."/>
            <person name="Min J."/>
            <person name="Huang Y."/>
            <person name="Wu H."/>
            <person name="Li Z."/>
            <person name="Zhang Y."/>
            <person name="Yin Y."/>
            <person name="Song W."/>
            <person name="Jiang J."/>
            <person name="Jackson S.A."/>
            <person name="Wing R.A."/>
            <person name="Wang J."/>
            <person name="Chen M."/>
        </authorList>
    </citation>
    <scope>NUCLEOTIDE SEQUENCE [LARGE SCALE GENOMIC DNA]</scope>
    <source>
        <strain evidence="2">cv. IRGC 101232</strain>
    </source>
</reference>